<evidence type="ECO:0000259" key="2">
    <source>
        <dbReference type="Pfam" id="PF18962"/>
    </source>
</evidence>
<sequence length="134" mass="14223">MKTLIKSLLVAFSLTAATVSASQAESHKPARQPKQAAAFQSSMYTTTEGKVQIAVKKQTGGKVEVRLTNSAGKEFFAQSIGKRQEAARVRLDVSDLPDGVYQVAITNGVETTTQALTLATARQTVAATRLVAVN</sequence>
<accession>A0A3P1CPD6</accession>
<feature type="domain" description="Secretion system C-terminal sorting" evidence="2">
    <location>
        <begin position="48"/>
        <end position="114"/>
    </location>
</feature>
<gene>
    <name evidence="3" type="ORF">EHT87_11600</name>
</gene>
<organism evidence="3 4">
    <name type="scientific">Larkinella knui</name>
    <dbReference type="NCBI Taxonomy" id="2025310"/>
    <lineage>
        <taxon>Bacteria</taxon>
        <taxon>Pseudomonadati</taxon>
        <taxon>Bacteroidota</taxon>
        <taxon>Cytophagia</taxon>
        <taxon>Cytophagales</taxon>
        <taxon>Spirosomataceae</taxon>
        <taxon>Larkinella</taxon>
    </lineage>
</organism>
<evidence type="ECO:0000313" key="3">
    <source>
        <dbReference type="EMBL" id="RRB15182.1"/>
    </source>
</evidence>
<evidence type="ECO:0000256" key="1">
    <source>
        <dbReference type="SAM" id="SignalP"/>
    </source>
</evidence>
<protein>
    <recommendedName>
        <fullName evidence="2">Secretion system C-terminal sorting domain-containing protein</fullName>
    </recommendedName>
</protein>
<dbReference type="Proteomes" id="UP000274271">
    <property type="component" value="Unassembled WGS sequence"/>
</dbReference>
<proteinExistence type="predicted"/>
<keyword evidence="4" id="KW-1185">Reference proteome</keyword>
<feature type="chain" id="PRO_5017928370" description="Secretion system C-terminal sorting domain-containing protein" evidence="1">
    <location>
        <begin position="22"/>
        <end position="134"/>
    </location>
</feature>
<dbReference type="EMBL" id="RQJP01000002">
    <property type="protein sequence ID" value="RRB15182.1"/>
    <property type="molecule type" value="Genomic_DNA"/>
</dbReference>
<dbReference type="AlphaFoldDB" id="A0A3P1CPD6"/>
<feature type="signal peptide" evidence="1">
    <location>
        <begin position="1"/>
        <end position="21"/>
    </location>
</feature>
<dbReference type="InterPro" id="IPR026444">
    <property type="entry name" value="Secre_tail"/>
</dbReference>
<comment type="caution">
    <text evidence="3">The sequence shown here is derived from an EMBL/GenBank/DDBJ whole genome shotgun (WGS) entry which is preliminary data.</text>
</comment>
<dbReference type="OrthoDB" id="961604at2"/>
<name>A0A3P1CPD6_9BACT</name>
<reference evidence="3 4" key="1">
    <citation type="submission" date="2018-11" db="EMBL/GenBank/DDBJ databases">
        <authorList>
            <person name="Zhou Z."/>
            <person name="Wang G."/>
        </authorList>
    </citation>
    <scope>NUCLEOTIDE SEQUENCE [LARGE SCALE GENOMIC DNA]</scope>
    <source>
        <strain evidence="3 4">KCTC42998</strain>
    </source>
</reference>
<evidence type="ECO:0000313" key="4">
    <source>
        <dbReference type="Proteomes" id="UP000274271"/>
    </source>
</evidence>
<keyword evidence="1" id="KW-0732">Signal</keyword>
<dbReference type="RefSeq" id="WP_124906786.1">
    <property type="nucleotide sequence ID" value="NZ_RQJP01000002.1"/>
</dbReference>
<dbReference type="Pfam" id="PF18962">
    <property type="entry name" value="Por_Secre_tail"/>
    <property type="match status" value="1"/>
</dbReference>